<dbReference type="InterPro" id="IPR054105">
    <property type="entry name" value="WHD_NrtR"/>
</dbReference>
<proteinExistence type="predicted"/>
<dbReference type="AlphaFoldDB" id="A0A9X3ZI79"/>
<evidence type="ECO:0000313" key="3">
    <source>
        <dbReference type="Proteomes" id="UP001151234"/>
    </source>
</evidence>
<dbReference type="RefSeq" id="WP_267990693.1">
    <property type="nucleotide sequence ID" value="NZ_JAPJZI010000001.1"/>
</dbReference>
<dbReference type="InterPro" id="IPR036390">
    <property type="entry name" value="WH_DNA-bd_sf"/>
</dbReference>
<organism evidence="2 3">
    <name type="scientific">Hoeflea prorocentri</name>
    <dbReference type="NCBI Taxonomy" id="1922333"/>
    <lineage>
        <taxon>Bacteria</taxon>
        <taxon>Pseudomonadati</taxon>
        <taxon>Pseudomonadota</taxon>
        <taxon>Alphaproteobacteria</taxon>
        <taxon>Hyphomicrobiales</taxon>
        <taxon>Rhizobiaceae</taxon>
        <taxon>Hoeflea</taxon>
    </lineage>
</organism>
<dbReference type="InterPro" id="IPR015797">
    <property type="entry name" value="NUDIX_hydrolase-like_dom_sf"/>
</dbReference>
<dbReference type="PIRSF" id="PIRSF019423">
    <property type="entry name" value="NMN_biosyn"/>
    <property type="match status" value="1"/>
</dbReference>
<dbReference type="Proteomes" id="UP001151234">
    <property type="component" value="Unassembled WGS sequence"/>
</dbReference>
<gene>
    <name evidence="2" type="ORF">OQ273_11760</name>
</gene>
<feature type="domain" description="NrtR DNA-binding winged helix" evidence="1">
    <location>
        <begin position="251"/>
        <end position="311"/>
    </location>
</feature>
<dbReference type="Gene3D" id="1.10.10.10">
    <property type="entry name" value="Winged helix-like DNA-binding domain superfamily/Winged helix DNA-binding domain"/>
    <property type="match status" value="1"/>
</dbReference>
<evidence type="ECO:0000259" key="1">
    <source>
        <dbReference type="Pfam" id="PF21906"/>
    </source>
</evidence>
<dbReference type="Gene3D" id="3.90.79.10">
    <property type="entry name" value="Nucleoside Triphosphate Pyrophosphohydrolase"/>
    <property type="match status" value="1"/>
</dbReference>
<protein>
    <submittedName>
        <fullName evidence="2">NAD regulator</fullName>
    </submittedName>
</protein>
<evidence type="ECO:0000313" key="2">
    <source>
        <dbReference type="EMBL" id="MDA5399250.1"/>
    </source>
</evidence>
<dbReference type="FunFam" id="1.10.10.10:FF:000611">
    <property type="entry name" value="Transcriptional repressor of nicotinamide riboside utilization NrtR"/>
    <property type="match status" value="1"/>
</dbReference>
<sequence length="329" mass="36828">MDTGSTAVEIGLNAAIVTVEGGAPQILVVSKDITGDDGTALPDGLPLGSFDPLRHGTFETGLRASVEEQTALHLGYVEQLYTFGDRGRHKQPEDVDLHIVSVGYLALTRNDGEQTGVLERNGALWRNWYGYLPWEDWRSGRPDILDETILPALSAWATRPEKDRSRRLPNRHSRLRLAFGQGDFPWDEERVLERYELLYEAGLVEEAVSDGRIASTDLDCPLGRPMRFDHRRILATAMARLRGKLKYRPVIFELMPPEFTLTDLQSTVEAISGRHLHKQNFRRLVEGAQLVESTGATSTATGGRPAALYRFRREILEERPAPGIKFGGR</sequence>
<dbReference type="SUPFAM" id="SSF46785">
    <property type="entry name" value="Winged helix' DNA-binding domain"/>
    <property type="match status" value="1"/>
</dbReference>
<dbReference type="Pfam" id="PF21906">
    <property type="entry name" value="WHD_NrtR"/>
    <property type="match status" value="1"/>
</dbReference>
<name>A0A9X3ZI79_9HYPH</name>
<dbReference type="InterPro" id="IPR011213">
    <property type="entry name" value="NMN_biosyn"/>
</dbReference>
<dbReference type="InterPro" id="IPR036388">
    <property type="entry name" value="WH-like_DNA-bd_sf"/>
</dbReference>
<dbReference type="EMBL" id="JAPJZI010000001">
    <property type="protein sequence ID" value="MDA5399250.1"/>
    <property type="molecule type" value="Genomic_DNA"/>
</dbReference>
<dbReference type="SUPFAM" id="SSF55811">
    <property type="entry name" value="Nudix"/>
    <property type="match status" value="1"/>
</dbReference>
<reference evidence="2" key="1">
    <citation type="submission" date="2022-11" db="EMBL/GenBank/DDBJ databases">
        <title>Draft genome sequence of Hoeflea poritis E7-10 and Hoeflea prorocentri PM5-8, separated from scleractinian coral Porites lutea and marine dinoflagellate.</title>
        <authorList>
            <person name="Zhang G."/>
            <person name="Wei Q."/>
            <person name="Cai L."/>
        </authorList>
    </citation>
    <scope>NUCLEOTIDE SEQUENCE</scope>
    <source>
        <strain evidence="2">PM5-8</strain>
    </source>
</reference>
<accession>A0A9X3ZI79</accession>
<comment type="caution">
    <text evidence="2">The sequence shown here is derived from an EMBL/GenBank/DDBJ whole genome shotgun (WGS) entry which is preliminary data.</text>
</comment>
<keyword evidence="3" id="KW-1185">Reference proteome</keyword>